<evidence type="ECO:0000256" key="1">
    <source>
        <dbReference type="ARBA" id="ARBA00022574"/>
    </source>
</evidence>
<feature type="compositionally biased region" description="Low complexity" evidence="4">
    <location>
        <begin position="108"/>
        <end position="130"/>
    </location>
</feature>
<evidence type="ECO:0000256" key="3">
    <source>
        <dbReference type="PROSITE-ProRule" id="PRU00221"/>
    </source>
</evidence>
<dbReference type="Proteomes" id="UP001190700">
    <property type="component" value="Unassembled WGS sequence"/>
</dbReference>
<feature type="region of interest" description="Disordered" evidence="4">
    <location>
        <begin position="86"/>
        <end position="251"/>
    </location>
</feature>
<dbReference type="Gene3D" id="2.130.10.10">
    <property type="entry name" value="YVTN repeat-like/Quinoprotein amine dehydrogenase"/>
    <property type="match status" value="2"/>
</dbReference>
<evidence type="ECO:0000313" key="5">
    <source>
        <dbReference type="EMBL" id="KAK3244161.1"/>
    </source>
</evidence>
<evidence type="ECO:0000256" key="4">
    <source>
        <dbReference type="SAM" id="MobiDB-lite"/>
    </source>
</evidence>
<dbReference type="GO" id="GO:0005634">
    <property type="term" value="C:nucleus"/>
    <property type="evidence" value="ECO:0007669"/>
    <property type="project" value="TreeGrafter"/>
</dbReference>
<dbReference type="InterPro" id="IPR051858">
    <property type="entry name" value="WD_repeat_GAD-1"/>
</dbReference>
<feature type="compositionally biased region" description="Pro residues" evidence="4">
    <location>
        <begin position="154"/>
        <end position="190"/>
    </location>
</feature>
<proteinExistence type="predicted"/>
<dbReference type="GO" id="GO:0035861">
    <property type="term" value="C:site of double-strand break"/>
    <property type="evidence" value="ECO:0007669"/>
    <property type="project" value="TreeGrafter"/>
</dbReference>
<sequence length="568" mass="60609">MKSSKEQMIEEEEEDDEEEDGSNVVDPFDGGNAADLDLRMQFPLSFGALEKTADNLEHVHTATKRESKKSKKKSMISIGKIGALGTGKVALPPQEGIGTIERAPPKEPAAAPEAAPAGPSPTPADQAAAGPPRPRAAVHEFLPPEAPVAAPVGPQRPPPEAPVGPQRPPPEVPVGPQRPPPEVPVGPQRPPAQSDTDMVGAVVEAELPVGPSRPPREQAGEDGSDDDDDEDDDDDDDDGEEEEEDAYHIPVGHEIMLKGHKKTVTTLTIDHTGSRVISGSEDYGLRMYDFQGMKRDLRSFRELAEPCGGHVLNAVSFSPSGELFIVVSGSPQPKVHPSPWLEGPQARPLQGPQAPLPCKGADGLPPASSWRRRGSDAQHESASVKPRTGAATSGDARSTAHAVAPSQPPAAQTAVAPVSAQPAGRCLGGCHRLFHAMSAQPPGGGGLAWTLEIFDRDGREEGEFVRGDMYIRDMKNTKGHVMGCTGGMWHPHHRAEAMSCSLDGTVRLWDVHKYTAQKAVMKPQQTRPGRIPVYSSCYSPDGRYIAAGLGELLQLLQPGWPLHSCRPR</sequence>
<keyword evidence="2" id="KW-0677">Repeat</keyword>
<dbReference type="AlphaFoldDB" id="A0AAE0EX98"/>
<gene>
    <name evidence="5" type="ORF">CYMTET_46216</name>
</gene>
<feature type="repeat" description="WD" evidence="3">
    <location>
        <begin position="257"/>
        <end position="291"/>
    </location>
</feature>
<dbReference type="InterPro" id="IPR019775">
    <property type="entry name" value="WD40_repeat_CS"/>
</dbReference>
<feature type="compositionally biased region" description="Acidic residues" evidence="4">
    <location>
        <begin position="9"/>
        <end position="21"/>
    </location>
</feature>
<dbReference type="SMART" id="SM00320">
    <property type="entry name" value="WD40"/>
    <property type="match status" value="3"/>
</dbReference>
<organism evidence="5 6">
    <name type="scientific">Cymbomonas tetramitiformis</name>
    <dbReference type="NCBI Taxonomy" id="36881"/>
    <lineage>
        <taxon>Eukaryota</taxon>
        <taxon>Viridiplantae</taxon>
        <taxon>Chlorophyta</taxon>
        <taxon>Pyramimonadophyceae</taxon>
        <taxon>Pyramimonadales</taxon>
        <taxon>Pyramimonadaceae</taxon>
        <taxon>Cymbomonas</taxon>
    </lineage>
</organism>
<evidence type="ECO:0008006" key="7">
    <source>
        <dbReference type="Google" id="ProtNLM"/>
    </source>
</evidence>
<dbReference type="PROSITE" id="PS00678">
    <property type="entry name" value="WD_REPEATS_1"/>
    <property type="match status" value="1"/>
</dbReference>
<dbReference type="PROSITE" id="PS50082">
    <property type="entry name" value="WD_REPEATS_2"/>
    <property type="match status" value="1"/>
</dbReference>
<comment type="caution">
    <text evidence="5">The sequence shown here is derived from an EMBL/GenBank/DDBJ whole genome shotgun (WGS) entry which is preliminary data.</text>
</comment>
<dbReference type="InterPro" id="IPR001680">
    <property type="entry name" value="WD40_rpt"/>
</dbReference>
<feature type="region of interest" description="Disordered" evidence="4">
    <location>
        <begin position="331"/>
        <end position="416"/>
    </location>
</feature>
<feature type="compositionally biased region" description="Acidic residues" evidence="4">
    <location>
        <begin position="220"/>
        <end position="245"/>
    </location>
</feature>
<reference evidence="5 6" key="1">
    <citation type="journal article" date="2015" name="Genome Biol. Evol.">
        <title>Comparative Genomics of a Bacterivorous Green Alga Reveals Evolutionary Causalities and Consequences of Phago-Mixotrophic Mode of Nutrition.</title>
        <authorList>
            <person name="Burns J.A."/>
            <person name="Paasch A."/>
            <person name="Narechania A."/>
            <person name="Kim E."/>
        </authorList>
    </citation>
    <scope>NUCLEOTIDE SEQUENCE [LARGE SCALE GENOMIC DNA]</scope>
    <source>
        <strain evidence="5 6">PLY_AMNH</strain>
    </source>
</reference>
<evidence type="ECO:0000256" key="2">
    <source>
        <dbReference type="ARBA" id="ARBA00022737"/>
    </source>
</evidence>
<dbReference type="Pfam" id="PF00400">
    <property type="entry name" value="WD40"/>
    <property type="match status" value="2"/>
</dbReference>
<feature type="region of interest" description="Disordered" evidence="4">
    <location>
        <begin position="1"/>
        <end position="34"/>
    </location>
</feature>
<dbReference type="InterPro" id="IPR036322">
    <property type="entry name" value="WD40_repeat_dom_sf"/>
</dbReference>
<evidence type="ECO:0000313" key="6">
    <source>
        <dbReference type="Proteomes" id="UP001190700"/>
    </source>
</evidence>
<dbReference type="SUPFAM" id="SSF50978">
    <property type="entry name" value="WD40 repeat-like"/>
    <property type="match status" value="1"/>
</dbReference>
<feature type="compositionally biased region" description="Low complexity" evidence="4">
    <location>
        <begin position="402"/>
        <end position="416"/>
    </location>
</feature>
<protein>
    <recommendedName>
        <fullName evidence="7">WD repeat-containing protein 70</fullName>
    </recommendedName>
</protein>
<dbReference type="PANTHER" id="PTHR16017:SF0">
    <property type="entry name" value="WD REPEAT-CONTAINING PROTEIN 70"/>
    <property type="match status" value="1"/>
</dbReference>
<keyword evidence="6" id="KW-1185">Reference proteome</keyword>
<keyword evidence="1 3" id="KW-0853">WD repeat</keyword>
<dbReference type="PANTHER" id="PTHR16017">
    <property type="entry name" value="GASTRULATION DEFECTIVE PROTEIN 1-RELATED"/>
    <property type="match status" value="1"/>
</dbReference>
<dbReference type="EMBL" id="LGRX02032187">
    <property type="protein sequence ID" value="KAK3244161.1"/>
    <property type="molecule type" value="Genomic_DNA"/>
</dbReference>
<dbReference type="PROSITE" id="PS50294">
    <property type="entry name" value="WD_REPEATS_REGION"/>
    <property type="match status" value="1"/>
</dbReference>
<accession>A0AAE0EX98</accession>
<dbReference type="InterPro" id="IPR015943">
    <property type="entry name" value="WD40/YVTN_repeat-like_dom_sf"/>
</dbReference>
<name>A0AAE0EX98_9CHLO</name>